<name>A0A9E4K173_9GAMM</name>
<organism evidence="1 2">
    <name type="scientific">Candidatus Thiodiazotropha lotti</name>
    <dbReference type="NCBI Taxonomy" id="2792787"/>
    <lineage>
        <taxon>Bacteria</taxon>
        <taxon>Pseudomonadati</taxon>
        <taxon>Pseudomonadota</taxon>
        <taxon>Gammaproteobacteria</taxon>
        <taxon>Chromatiales</taxon>
        <taxon>Sedimenticolaceae</taxon>
        <taxon>Candidatus Thiodiazotropha</taxon>
    </lineage>
</organism>
<dbReference type="EMBL" id="JAEPDI010000001">
    <property type="protein sequence ID" value="MCG7937462.1"/>
    <property type="molecule type" value="Genomic_DNA"/>
</dbReference>
<dbReference type="Proteomes" id="UP000886687">
    <property type="component" value="Unassembled WGS sequence"/>
</dbReference>
<reference evidence="1" key="1">
    <citation type="journal article" date="2021" name="Proc. Natl. Acad. Sci. U.S.A.">
        <title>Global biogeography of chemosynthetic symbionts reveals both localized and globally distributed symbiont groups. .</title>
        <authorList>
            <person name="Osvatic J.T."/>
            <person name="Wilkins L.G.E."/>
            <person name="Leibrecht L."/>
            <person name="Leray M."/>
            <person name="Zauner S."/>
            <person name="Polzin J."/>
            <person name="Camacho Y."/>
            <person name="Gros O."/>
            <person name="van Gils J.A."/>
            <person name="Eisen J.A."/>
            <person name="Petersen J.M."/>
            <person name="Yuen B."/>
        </authorList>
    </citation>
    <scope>NUCLEOTIDE SEQUENCE</scope>
    <source>
        <strain evidence="1">MAGL173</strain>
    </source>
</reference>
<accession>A0A9E4K173</accession>
<proteinExistence type="predicted"/>
<dbReference type="AlphaFoldDB" id="A0A9E4K173"/>
<evidence type="ECO:0000313" key="2">
    <source>
        <dbReference type="Proteomes" id="UP000886687"/>
    </source>
</evidence>
<sequence length="291" mass="33367">MDDLSDSDEYSPDGSSIKQNDYAIFWYCANTRYGIVNIGLFKDSAINAASLNYKNTVLEQIKTLAREETNIRLLEDWMEEGLDLRPDSTVERFEYSLKLSDRNNATNSVNNSLVFNVTKETIKKLPIPNWILDNRLYVESSCISSYITLSSNTIDKKYVDQFKKDNVLLIPESFSNEWLVYAKSLELGSNNIILKIDDNLQSFYINSELKQTYTVDRGADNQNNNFLQIVIDQEIEIPFHLLLGWTDKSNYILKKRLNSHSVKIISNSVCIALGRLIPIASGHGIYIDKIY</sequence>
<protein>
    <submittedName>
        <fullName evidence="1">Uncharacterized protein</fullName>
    </submittedName>
</protein>
<comment type="caution">
    <text evidence="1">The sequence shown here is derived from an EMBL/GenBank/DDBJ whole genome shotgun (WGS) entry which is preliminary data.</text>
</comment>
<evidence type="ECO:0000313" key="1">
    <source>
        <dbReference type="EMBL" id="MCG7937462.1"/>
    </source>
</evidence>
<gene>
    <name evidence="1" type="ORF">JAZ04_01200</name>
</gene>